<dbReference type="PANTHER" id="PTHR11748:SF119">
    <property type="entry name" value="D-2-HYDROXYGLUTARATE DEHYDROGENASE"/>
    <property type="match status" value="1"/>
</dbReference>
<dbReference type="InterPro" id="IPR006094">
    <property type="entry name" value="Oxid_FAD_bind_N"/>
</dbReference>
<dbReference type="InterPro" id="IPR016164">
    <property type="entry name" value="FAD-linked_Oxase-like_C"/>
</dbReference>
<evidence type="ECO:0000313" key="5">
    <source>
        <dbReference type="EMBL" id="KAF1023507.1"/>
    </source>
</evidence>
<dbReference type="PROSITE" id="PS51387">
    <property type="entry name" value="FAD_PCMH"/>
    <property type="match status" value="1"/>
</dbReference>
<dbReference type="Pfam" id="PF01565">
    <property type="entry name" value="FAD_binding_4"/>
    <property type="match status" value="1"/>
</dbReference>
<evidence type="ECO:0000256" key="3">
    <source>
        <dbReference type="SAM" id="MobiDB-lite"/>
    </source>
</evidence>
<feature type="region of interest" description="Disordered" evidence="3">
    <location>
        <begin position="442"/>
        <end position="463"/>
    </location>
</feature>
<dbReference type="SUPFAM" id="SSF56176">
    <property type="entry name" value="FAD-binding/transporter-associated domain-like"/>
    <property type="match status" value="1"/>
</dbReference>
<name>A0A7V8FRR8_9BURK</name>
<dbReference type="EMBL" id="WNDQ01000004">
    <property type="protein sequence ID" value="KAF1023507.1"/>
    <property type="molecule type" value="Genomic_DNA"/>
</dbReference>
<gene>
    <name evidence="5" type="ORF">GAK30_00458</name>
</gene>
<proteinExistence type="predicted"/>
<reference evidence="6" key="1">
    <citation type="journal article" date="2020" name="MBio">
        <title>Horizontal gene transfer to a defensive symbiont with a reduced genome amongst a multipartite beetle microbiome.</title>
        <authorList>
            <person name="Waterworth S.C."/>
            <person name="Florez L.V."/>
            <person name="Rees E.R."/>
            <person name="Hertweck C."/>
            <person name="Kaltenpoth M."/>
            <person name="Kwan J.C."/>
        </authorList>
    </citation>
    <scope>NUCLEOTIDE SEQUENCE [LARGE SCALE GENOMIC DNA]</scope>
</reference>
<accession>A0A7V8FRR8</accession>
<protein>
    <submittedName>
        <fullName evidence="5">Putative FAD-linked oxidoreductase</fullName>
    </submittedName>
</protein>
<dbReference type="GO" id="GO:0071949">
    <property type="term" value="F:FAD binding"/>
    <property type="evidence" value="ECO:0007669"/>
    <property type="project" value="InterPro"/>
</dbReference>
<dbReference type="SUPFAM" id="SSF55103">
    <property type="entry name" value="FAD-linked oxidases, C-terminal domain"/>
    <property type="match status" value="1"/>
</dbReference>
<keyword evidence="2" id="KW-0274">FAD</keyword>
<dbReference type="GO" id="GO:0008720">
    <property type="term" value="F:D-lactate dehydrogenase (NAD+) activity"/>
    <property type="evidence" value="ECO:0007669"/>
    <property type="project" value="TreeGrafter"/>
</dbReference>
<evidence type="ECO:0000259" key="4">
    <source>
        <dbReference type="PROSITE" id="PS51387"/>
    </source>
</evidence>
<evidence type="ECO:0000313" key="6">
    <source>
        <dbReference type="Proteomes" id="UP000461670"/>
    </source>
</evidence>
<evidence type="ECO:0000256" key="2">
    <source>
        <dbReference type="ARBA" id="ARBA00022827"/>
    </source>
</evidence>
<organism evidence="5 6">
    <name type="scientific">Paracidovorax wautersii</name>
    <dbReference type="NCBI Taxonomy" id="1177982"/>
    <lineage>
        <taxon>Bacteria</taxon>
        <taxon>Pseudomonadati</taxon>
        <taxon>Pseudomonadota</taxon>
        <taxon>Betaproteobacteria</taxon>
        <taxon>Burkholderiales</taxon>
        <taxon>Comamonadaceae</taxon>
        <taxon>Paracidovorax</taxon>
    </lineage>
</organism>
<dbReference type="Proteomes" id="UP000461670">
    <property type="component" value="Unassembled WGS sequence"/>
</dbReference>
<dbReference type="InterPro" id="IPR016166">
    <property type="entry name" value="FAD-bd_PCMH"/>
</dbReference>
<dbReference type="InterPro" id="IPR016169">
    <property type="entry name" value="FAD-bd_PCMH_sub2"/>
</dbReference>
<dbReference type="GO" id="GO:0004458">
    <property type="term" value="F:D-lactate dehydrogenase (cytochrome) activity"/>
    <property type="evidence" value="ECO:0007669"/>
    <property type="project" value="TreeGrafter"/>
</dbReference>
<dbReference type="AlphaFoldDB" id="A0A7V8FRR8"/>
<dbReference type="Gene3D" id="3.30.465.10">
    <property type="match status" value="1"/>
</dbReference>
<feature type="domain" description="FAD-binding PCMH-type" evidence="4">
    <location>
        <begin position="43"/>
        <end position="216"/>
    </location>
</feature>
<sequence>MTSSAASLPQQLPGLDWITDAPRIGRLSQDFFWFSPVLKRQLTGKRADAVVRPRDDHEVRQVASACAQARIPLTLRGAGTGNYGQSVPLDGGVIMDMSAYNRCLWQRPGVARAQAGIRLGDLNRELIETSGQELRWLPSTYRSATLGGLFAGGFGGAGSIGYGPLAAPGNILGAKVMTLEAEPQILELDGPQAMLLHLMWGANGLVLELEIALAPAHEWLESLVTFGDFEAALRFADALARSPGLVKKEIAVLADPIPGYMTALKAHLPEGQHAVLLVYAAPAQPIVEALAAERGGQVTYRASPAEAAANGHNLIEHAWNHTTLHALKADRSLTYLQTAFVPGQHLEQVLRIRELLGNELLMHTEFIRTADGQTTCTALPLVRFSTEARLDDIIALHRAEGVRVNNPHTFIIEEGKQGGELSAAQLAMKRRLDPHGLLNPGKMRAWPAGGAQAAAGSEKKEPA</sequence>
<evidence type="ECO:0000256" key="1">
    <source>
        <dbReference type="ARBA" id="ARBA00022630"/>
    </source>
</evidence>
<dbReference type="PANTHER" id="PTHR11748">
    <property type="entry name" value="D-LACTATE DEHYDROGENASE"/>
    <property type="match status" value="1"/>
</dbReference>
<dbReference type="InterPro" id="IPR036318">
    <property type="entry name" value="FAD-bd_PCMH-like_sf"/>
</dbReference>
<dbReference type="GO" id="GO:1903457">
    <property type="term" value="P:lactate catabolic process"/>
    <property type="evidence" value="ECO:0007669"/>
    <property type="project" value="TreeGrafter"/>
</dbReference>
<keyword evidence="1" id="KW-0285">Flavoprotein</keyword>
<comment type="caution">
    <text evidence="5">The sequence shown here is derived from an EMBL/GenBank/DDBJ whole genome shotgun (WGS) entry which is preliminary data.</text>
</comment>